<dbReference type="SUPFAM" id="SSF52833">
    <property type="entry name" value="Thioredoxin-like"/>
    <property type="match status" value="1"/>
</dbReference>
<dbReference type="CDD" id="cd02976">
    <property type="entry name" value="NrdH"/>
    <property type="match status" value="1"/>
</dbReference>
<dbReference type="InterPro" id="IPR036249">
    <property type="entry name" value="Thioredoxin-like_sf"/>
</dbReference>
<gene>
    <name evidence="1" type="ORF">CFN03_12830</name>
</gene>
<organism evidence="1 2">
    <name type="scientific">Salinicoccus roseus</name>
    <dbReference type="NCBI Taxonomy" id="45670"/>
    <lineage>
        <taxon>Bacteria</taxon>
        <taxon>Bacillati</taxon>
        <taxon>Bacillota</taxon>
        <taxon>Bacilli</taxon>
        <taxon>Bacillales</taxon>
        <taxon>Staphylococcaceae</taxon>
        <taxon>Salinicoccus</taxon>
    </lineage>
</organism>
<evidence type="ECO:0000313" key="1">
    <source>
        <dbReference type="EMBL" id="OZT76213.1"/>
    </source>
</evidence>
<comment type="caution">
    <text evidence="1">The sequence shown here is derived from an EMBL/GenBank/DDBJ whole genome shotgun (WGS) entry which is preliminary data.</text>
</comment>
<name>A0A265E3P0_9STAP</name>
<dbReference type="AlphaFoldDB" id="A0A265E3P0"/>
<reference evidence="1 2" key="1">
    <citation type="submission" date="2017-07" db="EMBL/GenBank/DDBJ databases">
        <title>Shotgun whole genome sequences of three halophilic bacterial isolates.</title>
        <authorList>
            <person name="Pozzo T."/>
            <person name="Higdon S.M."/>
            <person name="Quillaguaman J."/>
        </authorList>
    </citation>
    <scope>NUCLEOTIDE SEQUENCE [LARGE SCALE GENOMIC DNA]</scope>
    <source>
        <strain evidence="1 2">BU-1</strain>
    </source>
</reference>
<sequence length="84" mass="9675">MSNMETTVYIQDTCLHCHRQIDWMDQKGYAFITKEVSNPEHREEFFEHGGTGTPLTVIIGSNGEVTSVQGFQRQELENLLEEKN</sequence>
<evidence type="ECO:0000313" key="2">
    <source>
        <dbReference type="Proteomes" id="UP000216682"/>
    </source>
</evidence>
<accession>A0A265E3P0</accession>
<proteinExistence type="predicted"/>
<dbReference type="Gene3D" id="3.40.30.10">
    <property type="entry name" value="Glutaredoxin"/>
    <property type="match status" value="1"/>
</dbReference>
<dbReference type="EMBL" id="NPEZ01000010">
    <property type="protein sequence ID" value="OZT76213.1"/>
    <property type="molecule type" value="Genomic_DNA"/>
</dbReference>
<protein>
    <submittedName>
        <fullName evidence="1">Uncharacterized protein</fullName>
    </submittedName>
</protein>
<dbReference type="Proteomes" id="UP000216682">
    <property type="component" value="Unassembled WGS sequence"/>
</dbReference>
<dbReference type="PROSITE" id="PS51354">
    <property type="entry name" value="GLUTAREDOXIN_2"/>
    <property type="match status" value="1"/>
</dbReference>
<dbReference type="RefSeq" id="WP_094907369.1">
    <property type="nucleotide sequence ID" value="NZ_NPEZ01000010.1"/>
</dbReference>